<gene>
    <name evidence="7" type="ORF">BXYJ_LOCUS2940</name>
</gene>
<dbReference type="Proteomes" id="UP000095284">
    <property type="component" value="Unplaced"/>
</dbReference>
<keyword evidence="9" id="KW-1185">Reference proteome</keyword>
<dbReference type="InterPro" id="IPR008547">
    <property type="entry name" value="DUF829_TMEM53"/>
</dbReference>
<name>A0A1I7RYU2_BURXY</name>
<evidence type="ECO:0000313" key="10">
    <source>
        <dbReference type="WBParaSite" id="BXY_0591000.1"/>
    </source>
</evidence>
<evidence type="ECO:0000256" key="4">
    <source>
        <dbReference type="ARBA" id="ARBA00023136"/>
    </source>
</evidence>
<dbReference type="AlphaFoldDB" id="A0A1I7RYU2"/>
<dbReference type="PANTHER" id="PTHR12265">
    <property type="entry name" value="TRANSMEMBRANE PROTEIN 53"/>
    <property type="match status" value="1"/>
</dbReference>
<keyword evidence="3" id="KW-1133">Transmembrane helix</keyword>
<evidence type="ECO:0000313" key="8">
    <source>
        <dbReference type="Proteomes" id="UP000095284"/>
    </source>
</evidence>
<dbReference type="PANTHER" id="PTHR12265:SF30">
    <property type="entry name" value="TRANSMEMBRANE PROTEIN 53"/>
    <property type="match status" value="1"/>
</dbReference>
<dbReference type="EMBL" id="CAJFCV020000002">
    <property type="protein sequence ID" value="CAG9092221.1"/>
    <property type="molecule type" value="Genomic_DNA"/>
</dbReference>
<dbReference type="WBParaSite" id="BXY_0591000.1">
    <property type="protein sequence ID" value="BXY_0591000.1"/>
    <property type="gene ID" value="BXY_0591000"/>
</dbReference>
<evidence type="ECO:0000313" key="9">
    <source>
        <dbReference type="Proteomes" id="UP000659654"/>
    </source>
</evidence>
<dbReference type="eggNOG" id="KOG2521">
    <property type="taxonomic scope" value="Eukaryota"/>
</dbReference>
<evidence type="ECO:0000256" key="3">
    <source>
        <dbReference type="ARBA" id="ARBA00022989"/>
    </source>
</evidence>
<evidence type="ECO:0000256" key="2">
    <source>
        <dbReference type="ARBA" id="ARBA00022692"/>
    </source>
</evidence>
<organism evidence="8 10">
    <name type="scientific">Bursaphelenchus xylophilus</name>
    <name type="common">Pinewood nematode worm</name>
    <name type="synonym">Aphelenchoides xylophilus</name>
    <dbReference type="NCBI Taxonomy" id="6326"/>
    <lineage>
        <taxon>Eukaryota</taxon>
        <taxon>Metazoa</taxon>
        <taxon>Ecdysozoa</taxon>
        <taxon>Nematoda</taxon>
        <taxon>Chromadorea</taxon>
        <taxon>Rhabditida</taxon>
        <taxon>Tylenchina</taxon>
        <taxon>Tylenchomorpha</taxon>
        <taxon>Aphelenchoidea</taxon>
        <taxon>Aphelenchoididae</taxon>
        <taxon>Bursaphelenchus</taxon>
    </lineage>
</organism>
<keyword evidence="2" id="KW-0812">Transmembrane</keyword>
<evidence type="ECO:0000256" key="6">
    <source>
        <dbReference type="ARBA" id="ARBA00037847"/>
    </source>
</evidence>
<proteinExistence type="predicted"/>
<reference evidence="10" key="1">
    <citation type="submission" date="2016-11" db="UniProtKB">
        <authorList>
            <consortium name="WormBaseParasite"/>
        </authorList>
    </citation>
    <scope>IDENTIFICATION</scope>
</reference>
<comment type="subcellular location">
    <subcellularLocation>
        <location evidence="6">Endomembrane system</location>
        <topology evidence="6">Single-pass membrane protein</topology>
    </subcellularLocation>
    <subcellularLocation>
        <location evidence="1">Nucleus membrane</location>
    </subcellularLocation>
</comment>
<evidence type="ECO:0000256" key="5">
    <source>
        <dbReference type="ARBA" id="ARBA00023242"/>
    </source>
</evidence>
<evidence type="ECO:0000313" key="7">
    <source>
        <dbReference type="EMBL" id="CAD5213269.1"/>
    </source>
</evidence>
<keyword evidence="5" id="KW-0539">Nucleus</keyword>
<evidence type="ECO:0000256" key="1">
    <source>
        <dbReference type="ARBA" id="ARBA00004126"/>
    </source>
</evidence>
<sequence length="269" mass="31710">MSETIAEPSLAQQSCEDCTPVIFILGFLNSKEEHFAPLKDYYSQFTPDIVTHVPRMYDQHFWMTGDNGHNFIYNIYLPKVAQKPNAPVIFHIFSQNGGYLFYYLWDALNETQRKQIKGFAIDGAPAYASCNPRYYINQRFYMWPRSEKTDHKFYLKCIPEHIPRAALYTFLYFFGYFDQYAPKMAKFDLPQNQLYLCTKDDKLVKFDYIRDFVLSQLDKGKSVTLKAWDDGVHCAHFKTHQGEYFDLCGEFVKRSLGERLYKCHVKAKL</sequence>
<dbReference type="Proteomes" id="UP000659654">
    <property type="component" value="Unassembled WGS sequence"/>
</dbReference>
<dbReference type="Pfam" id="PF05705">
    <property type="entry name" value="DUF829"/>
    <property type="match status" value="1"/>
</dbReference>
<keyword evidence="4" id="KW-0472">Membrane</keyword>
<protein>
    <submittedName>
        <fullName evidence="7">(pine wood nematode) hypothetical protein</fullName>
    </submittedName>
</protein>
<dbReference type="GO" id="GO:0031965">
    <property type="term" value="C:nuclear membrane"/>
    <property type="evidence" value="ECO:0007669"/>
    <property type="project" value="UniProtKB-SubCell"/>
</dbReference>
<accession>A0A1I7RYU2</accession>
<dbReference type="OrthoDB" id="77878at2759"/>
<dbReference type="EMBL" id="CAJFDI010000002">
    <property type="protein sequence ID" value="CAD5213269.1"/>
    <property type="molecule type" value="Genomic_DNA"/>
</dbReference>
<dbReference type="Proteomes" id="UP000582659">
    <property type="component" value="Unassembled WGS sequence"/>
</dbReference>
<reference evidence="7" key="2">
    <citation type="submission" date="2020-09" db="EMBL/GenBank/DDBJ databases">
        <authorList>
            <person name="Kikuchi T."/>
        </authorList>
    </citation>
    <scope>NUCLEOTIDE SEQUENCE</scope>
    <source>
        <strain evidence="7">Ka4C1</strain>
    </source>
</reference>